<sequence length="496" mass="55047">MSNRSHFPFDILTVDRSARLPAHRQLYDTLRSLILSGRLRAGSTLPATRGLAQQLKLGRNTVSAAYERLLTEGYVEARPGRGTWVANLPDRPAPPPGAPPAQNRSPISRRGEALATRLQPLRNPDKINFQPGFPEVSNFPFATWARLLARNARRRSGDLLGYYHFSGHPRLRAAIADYVTISRGVSCSPERVVVVTGAQAGLDLAARLLLDEGDPVWMEEPGYWGARSALEAAGARLHPLSVGAEGWALDDAALPAPRLIYVTPACQWPLGATMRMEERLHLLSHAERHGAWIIEDDYDGEYRFRGQPMPAMQGLDRADRVIYLGTFSKTLFSSLRIGFLVVPDALVEPFNRAVGVTGQFTPLILQVTLADFIEEGHFATHLKRMRRVYGERQKEFITLCRQHLNPWIVVSDSDSGMQVIARFTAKMDDVRIAEIGHAHGIDLQPISINYHHKTPEQGLLLGYAALNERDIQTAVMALKASFTEAGKRRAPKLGSI</sequence>
<name>A0ACC5R8Z1_9HYPH</name>
<protein>
    <submittedName>
        <fullName evidence="1">PLP-dependent aminotransferase family protein</fullName>
    </submittedName>
</protein>
<accession>A0ACC5R8Z1</accession>
<comment type="caution">
    <text evidence="1">The sequence shown here is derived from an EMBL/GenBank/DDBJ whole genome shotgun (WGS) entry which is preliminary data.</text>
</comment>
<proteinExistence type="predicted"/>
<gene>
    <name evidence="1" type="ORF">JHL16_21020</name>
</gene>
<dbReference type="EMBL" id="JAENHL010000007">
    <property type="protein sequence ID" value="MBK1868853.1"/>
    <property type="molecule type" value="Genomic_DNA"/>
</dbReference>
<evidence type="ECO:0000313" key="2">
    <source>
        <dbReference type="Proteomes" id="UP000616151"/>
    </source>
</evidence>
<organism evidence="1 2">
    <name type="scientific">Taklimakanibacter albus</name>
    <dbReference type="NCBI Taxonomy" id="2800327"/>
    <lineage>
        <taxon>Bacteria</taxon>
        <taxon>Pseudomonadati</taxon>
        <taxon>Pseudomonadota</taxon>
        <taxon>Alphaproteobacteria</taxon>
        <taxon>Hyphomicrobiales</taxon>
        <taxon>Aestuariivirgaceae</taxon>
        <taxon>Taklimakanibacter</taxon>
    </lineage>
</organism>
<keyword evidence="1" id="KW-0808">Transferase</keyword>
<evidence type="ECO:0000313" key="1">
    <source>
        <dbReference type="EMBL" id="MBK1868853.1"/>
    </source>
</evidence>
<dbReference type="Proteomes" id="UP000616151">
    <property type="component" value="Unassembled WGS sequence"/>
</dbReference>
<keyword evidence="2" id="KW-1185">Reference proteome</keyword>
<keyword evidence="1" id="KW-0032">Aminotransferase</keyword>
<reference evidence="1" key="1">
    <citation type="submission" date="2021-01" db="EMBL/GenBank/DDBJ databases">
        <authorList>
            <person name="Sun Q."/>
        </authorList>
    </citation>
    <scope>NUCLEOTIDE SEQUENCE</scope>
    <source>
        <strain evidence="1">YIM B02566</strain>
    </source>
</reference>